<dbReference type="AlphaFoldDB" id="A0A6N7Q1N6"/>
<protein>
    <recommendedName>
        <fullName evidence="3">Suppressor of fused-like domain-containing protein</fullName>
    </recommendedName>
</protein>
<keyword evidence="2" id="KW-1185">Reference proteome</keyword>
<proteinExistence type="predicted"/>
<evidence type="ECO:0000313" key="2">
    <source>
        <dbReference type="Proteomes" id="UP000440224"/>
    </source>
</evidence>
<gene>
    <name evidence="1" type="ORF">GF068_40730</name>
</gene>
<comment type="caution">
    <text evidence="1">The sequence shown here is derived from an EMBL/GenBank/DDBJ whole genome shotgun (WGS) entry which is preliminary data.</text>
</comment>
<dbReference type="OrthoDB" id="4827574at2"/>
<dbReference type="EMBL" id="WJIE01000026">
    <property type="protein sequence ID" value="MRG98193.1"/>
    <property type="molecule type" value="Genomic_DNA"/>
</dbReference>
<evidence type="ECO:0008006" key="3">
    <source>
        <dbReference type="Google" id="ProtNLM"/>
    </source>
</evidence>
<reference evidence="1 2" key="1">
    <citation type="submission" date="2019-10" db="EMBL/GenBank/DDBJ databases">
        <title>A soil myxobacterium in the family Polyangiaceae.</title>
        <authorList>
            <person name="Li Y."/>
            <person name="Wang J."/>
        </authorList>
    </citation>
    <scope>NUCLEOTIDE SEQUENCE [LARGE SCALE GENOMIC DNA]</scope>
    <source>
        <strain evidence="1 2">DSM 14734</strain>
    </source>
</reference>
<dbReference type="Proteomes" id="UP000440224">
    <property type="component" value="Unassembled WGS sequence"/>
</dbReference>
<name>A0A6N7Q1N6_9BACT</name>
<dbReference type="RefSeq" id="WP_153824965.1">
    <property type="nucleotide sequence ID" value="NZ_WJIE01000026.1"/>
</dbReference>
<organism evidence="1 2">
    <name type="scientific">Polyangium spumosum</name>
    <dbReference type="NCBI Taxonomy" id="889282"/>
    <lineage>
        <taxon>Bacteria</taxon>
        <taxon>Pseudomonadati</taxon>
        <taxon>Myxococcota</taxon>
        <taxon>Polyangia</taxon>
        <taxon>Polyangiales</taxon>
        <taxon>Polyangiaceae</taxon>
        <taxon>Polyangium</taxon>
    </lineage>
</organism>
<evidence type="ECO:0000313" key="1">
    <source>
        <dbReference type="EMBL" id="MRG98193.1"/>
    </source>
</evidence>
<accession>A0A6N7Q1N6</accession>
<sequence length="185" mass="20909">MKDDAAIAAHFERHLGPAEVVYEDASGIFGPKQVYGVRPCEARPHWVLHTRGSSVFTLEGRSGEERRFEFVMSLPDTWNPGERWPAYIFRRACQAILFVGKAPADGGVFTNSAESIPGSPHVFALLVARSRQLGDDACFRVSSGRLVEIYAMYALTFDDFRKHQRHELDIATLPEVVVEWRDMLR</sequence>